<gene>
    <name evidence="1" type="ORF">L484_019411</name>
</gene>
<dbReference type="Proteomes" id="UP000030645">
    <property type="component" value="Unassembled WGS sequence"/>
</dbReference>
<dbReference type="EMBL" id="KE345449">
    <property type="protein sequence ID" value="EXC04203.1"/>
    <property type="molecule type" value="Genomic_DNA"/>
</dbReference>
<sequence>MKTTPFTPLLATAERFRKDVLNGRNVGKADATALTRGASAALTDARLRLVLDERCRREVGVGVGGGAVTDTVHGI</sequence>
<accession>W9SFH4</accession>
<evidence type="ECO:0000313" key="1">
    <source>
        <dbReference type="EMBL" id="EXC04203.1"/>
    </source>
</evidence>
<proteinExistence type="predicted"/>
<organism evidence="1 2">
    <name type="scientific">Morus notabilis</name>
    <dbReference type="NCBI Taxonomy" id="981085"/>
    <lineage>
        <taxon>Eukaryota</taxon>
        <taxon>Viridiplantae</taxon>
        <taxon>Streptophyta</taxon>
        <taxon>Embryophyta</taxon>
        <taxon>Tracheophyta</taxon>
        <taxon>Spermatophyta</taxon>
        <taxon>Magnoliopsida</taxon>
        <taxon>eudicotyledons</taxon>
        <taxon>Gunneridae</taxon>
        <taxon>Pentapetalae</taxon>
        <taxon>rosids</taxon>
        <taxon>fabids</taxon>
        <taxon>Rosales</taxon>
        <taxon>Moraceae</taxon>
        <taxon>Moreae</taxon>
        <taxon>Morus</taxon>
    </lineage>
</organism>
<keyword evidence="2" id="KW-1185">Reference proteome</keyword>
<dbReference type="AlphaFoldDB" id="W9SFH4"/>
<reference evidence="2" key="1">
    <citation type="submission" date="2013-01" db="EMBL/GenBank/DDBJ databases">
        <title>Draft Genome Sequence of a Mulberry Tree, Morus notabilis C.K. Schneid.</title>
        <authorList>
            <person name="He N."/>
            <person name="Zhao S."/>
        </authorList>
    </citation>
    <scope>NUCLEOTIDE SEQUENCE</scope>
</reference>
<protein>
    <submittedName>
        <fullName evidence="1">Uncharacterized protein</fullName>
    </submittedName>
</protein>
<name>W9SFH4_9ROSA</name>
<evidence type="ECO:0000313" key="2">
    <source>
        <dbReference type="Proteomes" id="UP000030645"/>
    </source>
</evidence>